<keyword evidence="2" id="KW-0325">Glycoprotein</keyword>
<dbReference type="AlphaFoldDB" id="A0A160U3Z0"/>
<evidence type="ECO:0000259" key="3">
    <source>
        <dbReference type="Pfam" id="PF00685"/>
    </source>
</evidence>
<sequence>MARRIDFIIAGVQKAGTTSLDAYLRQHPDICMAKKKEPHFFDRRPPTGIRPLDYWLYHRHFDWKAWRDGCMLGEATPIISWWSGALERVWVYNPDIQIIVILRDPVERAWSHYRMDCRLGRETLPYPIAIRQERERARRALPNQDRERSYLARSYYAPQIRELRRLFPDDQLLFLRSEDLAADPQRELATVCQFMGLPARKFDVSTQYNAAPEADRMSSDDRDYLRRVFAHDAAETRALLGWDQGAWSV</sequence>
<accession>A0A160U3Z0</accession>
<dbReference type="PANTHER" id="PTHR10605">
    <property type="entry name" value="HEPARAN SULFATE SULFOTRANSFERASE"/>
    <property type="match status" value="1"/>
</dbReference>
<evidence type="ECO:0000313" key="4">
    <source>
        <dbReference type="EMBL" id="CUS57674.1"/>
    </source>
</evidence>
<organism evidence="4">
    <name type="scientific">hydrothermal vent metagenome</name>
    <dbReference type="NCBI Taxonomy" id="652676"/>
    <lineage>
        <taxon>unclassified sequences</taxon>
        <taxon>metagenomes</taxon>
        <taxon>ecological metagenomes</taxon>
    </lineage>
</organism>
<dbReference type="InterPro" id="IPR027417">
    <property type="entry name" value="P-loop_NTPase"/>
</dbReference>
<dbReference type="EMBL" id="CZQD01000046">
    <property type="protein sequence ID" value="CUS57674.1"/>
    <property type="molecule type" value="Genomic_DNA"/>
</dbReference>
<evidence type="ECO:0000256" key="1">
    <source>
        <dbReference type="ARBA" id="ARBA00022679"/>
    </source>
</evidence>
<name>A0A160U3Z0_9ZZZZ</name>
<keyword evidence="1 4" id="KW-0808">Transferase</keyword>
<dbReference type="PANTHER" id="PTHR10605:SF56">
    <property type="entry name" value="BIFUNCTIONAL HEPARAN SULFATE N-DEACETYLASE_N-SULFOTRANSFERASE"/>
    <property type="match status" value="1"/>
</dbReference>
<proteinExistence type="predicted"/>
<feature type="domain" description="Sulfotransferase" evidence="3">
    <location>
        <begin position="6"/>
        <end position="200"/>
    </location>
</feature>
<dbReference type="InterPro" id="IPR000863">
    <property type="entry name" value="Sulfotransferase_dom"/>
</dbReference>
<dbReference type="Pfam" id="PF00685">
    <property type="entry name" value="Sulfotransfer_1"/>
    <property type="match status" value="1"/>
</dbReference>
<dbReference type="Gene3D" id="3.40.50.300">
    <property type="entry name" value="P-loop containing nucleotide triphosphate hydrolases"/>
    <property type="match status" value="1"/>
</dbReference>
<reference evidence="4" key="1">
    <citation type="submission" date="2015-10" db="EMBL/GenBank/DDBJ databases">
        <authorList>
            <person name="Gilbert D.G."/>
        </authorList>
    </citation>
    <scope>NUCLEOTIDE SEQUENCE</scope>
</reference>
<gene>
    <name evidence="4" type="ORF">MGWOODY_Hyp2370</name>
</gene>
<protein>
    <submittedName>
        <fullName evidence="4">Putative deacetylase sulfotransferase</fullName>
    </submittedName>
</protein>
<dbReference type="SUPFAM" id="SSF52540">
    <property type="entry name" value="P-loop containing nucleoside triphosphate hydrolases"/>
    <property type="match status" value="1"/>
</dbReference>
<evidence type="ECO:0000256" key="2">
    <source>
        <dbReference type="ARBA" id="ARBA00023180"/>
    </source>
</evidence>
<dbReference type="GO" id="GO:0008146">
    <property type="term" value="F:sulfotransferase activity"/>
    <property type="evidence" value="ECO:0007669"/>
    <property type="project" value="InterPro"/>
</dbReference>
<dbReference type="InterPro" id="IPR037359">
    <property type="entry name" value="NST/OST"/>
</dbReference>